<keyword evidence="1" id="KW-0175">Coiled coil</keyword>
<dbReference type="FunCoup" id="A0A7N2N7R5">
    <property type="interactions" value="60"/>
</dbReference>
<sequence>MAQEKEEQVKTPLTLYDILKSWSIDEIEQLNSVLRAGERTLFIAKEDGYDEDSAGETLLFSDKTYTQFMKLLDRGTKIPTPFNNVGEFPKVSPELAPKEEVVSVGDYMVTLKLVPILKHLLSKHKDISATYILRPRVKMYLLNMLCECIYSMINTKVVNITENLLLNWWTCLKILQFAEFRIQFAFDHLKRVAHAYLGLHVRKEVDITLDKIDTEIQALEDKRKNVIAAKSTKSNLFKECLREASILKYGNAGTFFLYR</sequence>
<keyword evidence="3" id="KW-1185">Reference proteome</keyword>
<dbReference type="Proteomes" id="UP000594261">
    <property type="component" value="Unassembled WGS sequence"/>
</dbReference>
<evidence type="ECO:0000313" key="2">
    <source>
        <dbReference type="EnsemblPlants" id="QL93p0209_0016:mrna:CDS:1"/>
    </source>
</evidence>
<dbReference type="Gramene" id="QL93p0209_0016:mrna">
    <property type="protein sequence ID" value="QL93p0209_0016:mrna:CDS:1"/>
    <property type="gene ID" value="QL93p0209_0016"/>
</dbReference>
<accession>A0A7N2N7R5</accession>
<reference evidence="2" key="1">
    <citation type="submission" date="2021-01" db="UniProtKB">
        <authorList>
            <consortium name="EnsemblPlants"/>
        </authorList>
    </citation>
    <scope>IDENTIFICATION</scope>
</reference>
<dbReference type="InParanoid" id="A0A7N2N7R5"/>
<evidence type="ECO:0000256" key="1">
    <source>
        <dbReference type="SAM" id="Coils"/>
    </source>
</evidence>
<name>A0A7N2N7R5_QUELO</name>
<protein>
    <submittedName>
        <fullName evidence="2">Uncharacterized protein</fullName>
    </submittedName>
</protein>
<proteinExistence type="predicted"/>
<dbReference type="PANTHER" id="PTHR35021">
    <property type="match status" value="1"/>
</dbReference>
<feature type="coiled-coil region" evidence="1">
    <location>
        <begin position="202"/>
        <end position="229"/>
    </location>
</feature>
<dbReference type="PANTHER" id="PTHR35021:SF8">
    <property type="entry name" value="FIBER PROTEIN FB17"/>
    <property type="match status" value="1"/>
</dbReference>
<dbReference type="AlphaFoldDB" id="A0A7N2N7R5"/>
<organism evidence="2 3">
    <name type="scientific">Quercus lobata</name>
    <name type="common">Valley oak</name>
    <dbReference type="NCBI Taxonomy" id="97700"/>
    <lineage>
        <taxon>Eukaryota</taxon>
        <taxon>Viridiplantae</taxon>
        <taxon>Streptophyta</taxon>
        <taxon>Embryophyta</taxon>
        <taxon>Tracheophyta</taxon>
        <taxon>Spermatophyta</taxon>
        <taxon>Magnoliopsida</taxon>
        <taxon>eudicotyledons</taxon>
        <taxon>Gunneridae</taxon>
        <taxon>Pentapetalae</taxon>
        <taxon>rosids</taxon>
        <taxon>fabids</taxon>
        <taxon>Fagales</taxon>
        <taxon>Fagaceae</taxon>
        <taxon>Quercus</taxon>
    </lineage>
</organism>
<dbReference type="EnsemblPlants" id="QL93p0209_0016:mrna">
    <property type="protein sequence ID" value="QL93p0209_0016:mrna:CDS:1"/>
    <property type="gene ID" value="QL93p0209_0016"/>
</dbReference>
<evidence type="ECO:0000313" key="3">
    <source>
        <dbReference type="Proteomes" id="UP000594261"/>
    </source>
</evidence>